<evidence type="ECO:0000256" key="8">
    <source>
        <dbReference type="ARBA" id="ARBA00047315"/>
    </source>
</evidence>
<dbReference type="InterPro" id="IPR002347">
    <property type="entry name" value="SDR_fam"/>
</dbReference>
<sequence>MFNLDNQVALITGGANGIGKGIVEALYRAGATVIVADIDQHNGEQTAQAFKGAYYHLDVTDKQAIHQTIDTIIEDYGKIDILASNTGIFPQAMIEDMTDDDWDKIMNVNLKSMFHVTQKVLAHMKSRQYGRVIITSSVTGPITGYPGWAHYGASKAGQLGYMRSAALEYAQFGITVNAVQPGNILTEGLKAKGDSYIENTKKIVPTHDLGEPTDIGYAVVYFASKEAKFVTGQAIVVDGGQTLPEEPDGIL</sequence>
<protein>
    <recommendedName>
        <fullName evidence="4">Diacetyl reductase [(S)-acetoin forming]</fullName>
        <ecNumber evidence="3">1.1.1.304</ecNumber>
    </recommendedName>
    <alternativeName>
        <fullName evidence="6">Acetoin(diacetyl) reductase</fullName>
    </alternativeName>
    <alternativeName>
        <fullName evidence="7">Meso-2,3-butanediol dehydrogenase</fullName>
    </alternativeName>
</protein>
<comment type="caution">
    <text evidence="9">The sequence shown here is derived from an EMBL/GenBank/DDBJ whole genome shotgun (WGS) entry which is preliminary data.</text>
</comment>
<dbReference type="SUPFAM" id="SSF51735">
    <property type="entry name" value="NAD(P)-binding Rossmann-fold domains"/>
    <property type="match status" value="1"/>
</dbReference>
<dbReference type="FunFam" id="3.40.50.720:FF:000084">
    <property type="entry name" value="Short-chain dehydrogenase reductase"/>
    <property type="match status" value="1"/>
</dbReference>
<dbReference type="PRINTS" id="PR00081">
    <property type="entry name" value="GDHRDH"/>
</dbReference>
<dbReference type="RefSeq" id="WP_002464223.1">
    <property type="nucleotide sequence ID" value="NZ_AEUN01000434.1"/>
</dbReference>
<reference evidence="9 10" key="1">
    <citation type="journal article" date="2012" name="BMC Genomics">
        <title>Comparative genomic analysis of the genus Staphylococcus including Staphylococcus aureus and its newly described sister species Staphylococcus simiae.</title>
        <authorList>
            <person name="Suzuki H."/>
            <person name="Lefebure T."/>
            <person name="Pavinski Bitar P."/>
            <person name="Stanhope M.J."/>
        </authorList>
    </citation>
    <scope>NUCLEOTIDE SEQUENCE [LARGE SCALE GENOMIC DNA]</scope>
    <source>
        <strain evidence="9 10">CCM 7213</strain>
    </source>
</reference>
<proteinExistence type="inferred from homology"/>
<evidence type="ECO:0000256" key="6">
    <source>
        <dbReference type="ARBA" id="ARBA00029989"/>
    </source>
</evidence>
<dbReference type="PANTHER" id="PTHR42760">
    <property type="entry name" value="SHORT-CHAIN DEHYDROGENASES/REDUCTASES FAMILY MEMBER"/>
    <property type="match status" value="1"/>
</dbReference>
<dbReference type="PATRIC" id="fig|911238.3.peg.1309"/>
<comment type="function">
    <text evidence="1">Catalyzes the irreversible reduction of 2,3-butanediol to (S)-acetoin in the presence of NADH.</text>
</comment>
<dbReference type="Gene3D" id="3.40.50.720">
    <property type="entry name" value="NAD(P)-binding Rossmann-like Domain"/>
    <property type="match status" value="1"/>
</dbReference>
<dbReference type="PANTHER" id="PTHR42760:SF133">
    <property type="entry name" value="3-OXOACYL-[ACYL-CARRIER-PROTEIN] REDUCTASE"/>
    <property type="match status" value="1"/>
</dbReference>
<dbReference type="EC" id="1.1.1.304" evidence="3"/>
<dbReference type="CDD" id="cd05233">
    <property type="entry name" value="SDR_c"/>
    <property type="match status" value="1"/>
</dbReference>
<comment type="catalytic activity">
    <reaction evidence="8">
        <text>(S)-acetoin + NAD(+) = diacetyl + NADH + H(+)</text>
        <dbReference type="Rhea" id="RHEA:27286"/>
        <dbReference type="ChEBI" id="CHEBI:15378"/>
        <dbReference type="ChEBI" id="CHEBI:15687"/>
        <dbReference type="ChEBI" id="CHEBI:16583"/>
        <dbReference type="ChEBI" id="CHEBI:57540"/>
        <dbReference type="ChEBI" id="CHEBI:57945"/>
        <dbReference type="EC" id="1.1.1.304"/>
    </reaction>
</comment>
<organism evidence="9 10">
    <name type="scientific">Staphylococcus simiae CCM 7213 = CCUG 51256</name>
    <dbReference type="NCBI Taxonomy" id="911238"/>
    <lineage>
        <taxon>Bacteria</taxon>
        <taxon>Bacillati</taxon>
        <taxon>Bacillota</taxon>
        <taxon>Bacilli</taxon>
        <taxon>Bacillales</taxon>
        <taxon>Staphylococcaceae</taxon>
        <taxon>Staphylococcus</taxon>
    </lineage>
</organism>
<evidence type="ECO:0000256" key="3">
    <source>
        <dbReference type="ARBA" id="ARBA00012848"/>
    </source>
</evidence>
<dbReference type="AlphaFoldDB" id="G5JJ69"/>
<dbReference type="PRINTS" id="PR00080">
    <property type="entry name" value="SDRFAMILY"/>
</dbReference>
<dbReference type="Pfam" id="PF13561">
    <property type="entry name" value="adh_short_C2"/>
    <property type="match status" value="1"/>
</dbReference>
<evidence type="ECO:0000256" key="5">
    <source>
        <dbReference type="ARBA" id="ARBA00023002"/>
    </source>
</evidence>
<dbReference type="OrthoDB" id="9803333at2"/>
<dbReference type="EMBL" id="AEUN01000434">
    <property type="protein sequence ID" value="EHJ07757.1"/>
    <property type="molecule type" value="Genomic_DNA"/>
</dbReference>
<keyword evidence="5" id="KW-0560">Oxidoreductase</keyword>
<evidence type="ECO:0000313" key="10">
    <source>
        <dbReference type="Proteomes" id="UP000005413"/>
    </source>
</evidence>
<evidence type="ECO:0000256" key="4">
    <source>
        <dbReference type="ARBA" id="ARBA00016110"/>
    </source>
</evidence>
<gene>
    <name evidence="9" type="ORF">SS7213T_07592</name>
</gene>
<accession>G5JJ69</accession>
<dbReference type="InterPro" id="IPR036291">
    <property type="entry name" value="NAD(P)-bd_dom_sf"/>
</dbReference>
<evidence type="ECO:0000256" key="7">
    <source>
        <dbReference type="ARBA" id="ARBA00031758"/>
    </source>
</evidence>
<name>G5JJ69_9STAP</name>
<evidence type="ECO:0000256" key="1">
    <source>
        <dbReference type="ARBA" id="ARBA00003200"/>
    </source>
</evidence>
<keyword evidence="10" id="KW-1185">Reference proteome</keyword>
<dbReference type="GO" id="GO:0052588">
    <property type="term" value="F:diacetyl reductase ((S)-acetoin forming) (NAD+) activity"/>
    <property type="evidence" value="ECO:0007669"/>
    <property type="project" value="UniProtKB-EC"/>
</dbReference>
<dbReference type="GO" id="GO:0008206">
    <property type="term" value="P:bile acid metabolic process"/>
    <property type="evidence" value="ECO:0007669"/>
    <property type="project" value="UniProtKB-ARBA"/>
</dbReference>
<dbReference type="Proteomes" id="UP000005413">
    <property type="component" value="Unassembled WGS sequence"/>
</dbReference>
<evidence type="ECO:0000313" key="9">
    <source>
        <dbReference type="EMBL" id="EHJ07757.1"/>
    </source>
</evidence>
<evidence type="ECO:0000256" key="2">
    <source>
        <dbReference type="ARBA" id="ARBA00006484"/>
    </source>
</evidence>
<comment type="similarity">
    <text evidence="2">Belongs to the short-chain dehydrogenases/reductases (SDR) family.</text>
</comment>